<dbReference type="EMBL" id="UINC01141663">
    <property type="protein sequence ID" value="SVD29541.1"/>
    <property type="molecule type" value="Genomic_DNA"/>
</dbReference>
<name>A0A382U6X5_9ZZZZ</name>
<sequence>MLSSQEAEGSYIYDLWSQQQQQMTPIRTIG</sequence>
<reference evidence="1" key="1">
    <citation type="submission" date="2018-05" db="EMBL/GenBank/DDBJ databases">
        <authorList>
            <person name="Lanie J.A."/>
            <person name="Ng W.-L."/>
            <person name="Kazmierczak K.M."/>
            <person name="Andrzejewski T.M."/>
            <person name="Davidsen T.M."/>
            <person name="Wayne K.J."/>
            <person name="Tettelin H."/>
            <person name="Glass J.I."/>
            <person name="Rusch D."/>
            <person name="Podicherti R."/>
            <person name="Tsui H.-C.T."/>
            <person name="Winkler M.E."/>
        </authorList>
    </citation>
    <scope>NUCLEOTIDE SEQUENCE</scope>
</reference>
<evidence type="ECO:0000313" key="1">
    <source>
        <dbReference type="EMBL" id="SVD29541.1"/>
    </source>
</evidence>
<accession>A0A382U6X5</accession>
<organism evidence="1">
    <name type="scientific">marine metagenome</name>
    <dbReference type="NCBI Taxonomy" id="408172"/>
    <lineage>
        <taxon>unclassified sequences</taxon>
        <taxon>metagenomes</taxon>
        <taxon>ecological metagenomes</taxon>
    </lineage>
</organism>
<protein>
    <submittedName>
        <fullName evidence="1">Uncharacterized protein</fullName>
    </submittedName>
</protein>
<dbReference type="AlphaFoldDB" id="A0A382U6X5"/>
<proteinExistence type="predicted"/>
<gene>
    <name evidence="1" type="ORF">METZ01_LOCUS382395</name>
</gene>